<name>A0ABV6AF30_9HYPH</name>
<feature type="signal peptide" evidence="4">
    <location>
        <begin position="1"/>
        <end position="34"/>
    </location>
</feature>
<feature type="chain" id="PRO_5045769266" evidence="4">
    <location>
        <begin position="35"/>
        <end position="348"/>
    </location>
</feature>
<evidence type="ECO:0000256" key="1">
    <source>
        <dbReference type="ARBA" id="ARBA00009023"/>
    </source>
</evidence>
<comment type="caution">
    <text evidence="5">The sequence shown here is derived from an EMBL/GenBank/DDBJ whole genome shotgun (WGS) entry which is preliminary data.</text>
</comment>
<dbReference type="InterPro" id="IPR018389">
    <property type="entry name" value="DctP_fam"/>
</dbReference>
<dbReference type="NCBIfam" id="TIGR00787">
    <property type="entry name" value="dctP"/>
    <property type="match status" value="1"/>
</dbReference>
<protein>
    <submittedName>
        <fullName evidence="5">DctP family TRAP transporter solute-binding subunit</fullName>
    </submittedName>
</protein>
<dbReference type="InterPro" id="IPR038404">
    <property type="entry name" value="TRAP_DctP_sf"/>
</dbReference>
<dbReference type="PANTHER" id="PTHR33376:SF7">
    <property type="entry name" value="C4-DICARBOXYLATE-BINDING PROTEIN DCTB"/>
    <property type="match status" value="1"/>
</dbReference>
<sequence length="348" mass="38415">MFLDLGTTANRRKFSRLASVVVAALLALPAGAQAEVREMRLRAGTSQSDQHPDYLGLKKLADIVSQKSGGKIKISVAPGATLGTDVQMQANLQAGTQDIMTTSPVTMAGQIPQVSILDLPFVLRSTEEYDRLMDGAVGQKFNELMAEKGWIGLGFTSNGFRQTTSNRKPVTKWEDFQGLKIRAIQNPMYLELFSTLGANPTPLPVSEIYTALETGTVDAQENPLPQIVFMRLFEVQKFLSLTSHSLNSVVMIIGKPSWDKLNDEEKAIIRDASREVTLFKRDLVKTKTGDWLQSVKEAGVKVNDITPEERARFAEKVRPVVEKFGAQLGKDFSDMYFAEVKKVQAASN</sequence>
<dbReference type="PANTHER" id="PTHR33376">
    <property type="match status" value="1"/>
</dbReference>
<dbReference type="Gene3D" id="3.40.190.170">
    <property type="entry name" value="Bacterial extracellular solute-binding protein, family 7"/>
    <property type="match status" value="1"/>
</dbReference>
<dbReference type="Pfam" id="PF03480">
    <property type="entry name" value="DctP"/>
    <property type="match status" value="1"/>
</dbReference>
<dbReference type="Proteomes" id="UP001589692">
    <property type="component" value="Unassembled WGS sequence"/>
</dbReference>
<evidence type="ECO:0000256" key="3">
    <source>
        <dbReference type="ARBA" id="ARBA00022729"/>
    </source>
</evidence>
<accession>A0ABV6AF30</accession>
<dbReference type="PIRSF" id="PIRSF006470">
    <property type="entry name" value="DctB"/>
    <property type="match status" value="1"/>
</dbReference>
<proteinExistence type="inferred from homology"/>
<keyword evidence="6" id="KW-1185">Reference proteome</keyword>
<gene>
    <name evidence="5" type="ORF">ACFFP0_10265</name>
</gene>
<reference evidence="5 6" key="1">
    <citation type="submission" date="2024-09" db="EMBL/GenBank/DDBJ databases">
        <authorList>
            <person name="Sun Q."/>
            <person name="Mori K."/>
        </authorList>
    </citation>
    <scope>NUCLEOTIDE SEQUENCE [LARGE SCALE GENOMIC DNA]</scope>
    <source>
        <strain evidence="5 6">TBRC 4938</strain>
    </source>
</reference>
<evidence type="ECO:0000256" key="2">
    <source>
        <dbReference type="ARBA" id="ARBA00022448"/>
    </source>
</evidence>
<evidence type="ECO:0000256" key="4">
    <source>
        <dbReference type="SAM" id="SignalP"/>
    </source>
</evidence>
<evidence type="ECO:0000313" key="5">
    <source>
        <dbReference type="EMBL" id="MFB9949234.1"/>
    </source>
</evidence>
<dbReference type="InterPro" id="IPR004682">
    <property type="entry name" value="TRAP_DctP"/>
</dbReference>
<evidence type="ECO:0000313" key="6">
    <source>
        <dbReference type="Proteomes" id="UP001589692"/>
    </source>
</evidence>
<comment type="similarity">
    <text evidence="1">Belongs to the bacterial solute-binding protein 7 family.</text>
</comment>
<keyword evidence="3 4" id="KW-0732">Signal</keyword>
<keyword evidence="2" id="KW-0813">Transport</keyword>
<dbReference type="NCBIfam" id="NF037995">
    <property type="entry name" value="TRAP_S1"/>
    <property type="match status" value="1"/>
</dbReference>
<dbReference type="RefSeq" id="WP_377259985.1">
    <property type="nucleotide sequence ID" value="NZ_JBHMAA010000011.1"/>
</dbReference>
<organism evidence="5 6">
    <name type="scientific">Rhizobium puerariae</name>
    <dbReference type="NCBI Taxonomy" id="1585791"/>
    <lineage>
        <taxon>Bacteria</taxon>
        <taxon>Pseudomonadati</taxon>
        <taxon>Pseudomonadota</taxon>
        <taxon>Alphaproteobacteria</taxon>
        <taxon>Hyphomicrobiales</taxon>
        <taxon>Rhizobiaceae</taxon>
        <taxon>Rhizobium/Agrobacterium group</taxon>
        <taxon>Rhizobium</taxon>
    </lineage>
</organism>
<dbReference type="EMBL" id="JBHMAA010000011">
    <property type="protein sequence ID" value="MFB9949234.1"/>
    <property type="molecule type" value="Genomic_DNA"/>
</dbReference>